<reference evidence="1" key="1">
    <citation type="submission" date="2020-08" db="EMBL/GenBank/DDBJ databases">
        <title>Multicomponent nature underlies the extraordinary mechanical properties of spider dragline silk.</title>
        <authorList>
            <person name="Kono N."/>
            <person name="Nakamura H."/>
            <person name="Mori M."/>
            <person name="Yoshida Y."/>
            <person name="Ohtoshi R."/>
            <person name="Malay A.D."/>
            <person name="Moran D.A.P."/>
            <person name="Tomita M."/>
            <person name="Numata K."/>
            <person name="Arakawa K."/>
        </authorList>
    </citation>
    <scope>NUCLEOTIDE SEQUENCE</scope>
</reference>
<gene>
    <name evidence="1" type="ORF">NPIL_570981</name>
</gene>
<sequence>MAPERFASAAVGGYRRCSMMNFGRLQQAKPAFGFLRHTLAKAAFTGTALPAVAFTAMMGLRCGGGWWRYGRQATLLRAVAQRADTGWLRQFA</sequence>
<dbReference type="EMBL" id="BMAW01121822">
    <property type="protein sequence ID" value="GFT95866.1"/>
    <property type="molecule type" value="Genomic_DNA"/>
</dbReference>
<organism evidence="1 2">
    <name type="scientific">Nephila pilipes</name>
    <name type="common">Giant wood spider</name>
    <name type="synonym">Nephila maculata</name>
    <dbReference type="NCBI Taxonomy" id="299642"/>
    <lineage>
        <taxon>Eukaryota</taxon>
        <taxon>Metazoa</taxon>
        <taxon>Ecdysozoa</taxon>
        <taxon>Arthropoda</taxon>
        <taxon>Chelicerata</taxon>
        <taxon>Arachnida</taxon>
        <taxon>Araneae</taxon>
        <taxon>Araneomorphae</taxon>
        <taxon>Entelegynae</taxon>
        <taxon>Araneoidea</taxon>
        <taxon>Nephilidae</taxon>
        <taxon>Nephila</taxon>
    </lineage>
</organism>
<dbReference type="AlphaFoldDB" id="A0A8X6Q2K9"/>
<evidence type="ECO:0000313" key="2">
    <source>
        <dbReference type="Proteomes" id="UP000887013"/>
    </source>
</evidence>
<proteinExistence type="predicted"/>
<name>A0A8X6Q2K9_NEPPI</name>
<protein>
    <submittedName>
        <fullName evidence="1">Uncharacterized protein</fullName>
    </submittedName>
</protein>
<accession>A0A8X6Q2K9</accession>
<keyword evidence="2" id="KW-1185">Reference proteome</keyword>
<dbReference type="Proteomes" id="UP000887013">
    <property type="component" value="Unassembled WGS sequence"/>
</dbReference>
<evidence type="ECO:0000313" key="1">
    <source>
        <dbReference type="EMBL" id="GFT95866.1"/>
    </source>
</evidence>
<comment type="caution">
    <text evidence="1">The sequence shown here is derived from an EMBL/GenBank/DDBJ whole genome shotgun (WGS) entry which is preliminary data.</text>
</comment>